<dbReference type="RefSeq" id="WP_005225168.1">
    <property type="nucleotide sequence ID" value="NZ_CABGJK010000001.1"/>
</dbReference>
<evidence type="ECO:0000313" key="2">
    <source>
        <dbReference type="Proteomes" id="UP000286288"/>
    </source>
</evidence>
<dbReference type="SUPFAM" id="SSF159121">
    <property type="entry name" value="BC4932-like"/>
    <property type="match status" value="1"/>
</dbReference>
<dbReference type="NCBIfam" id="TIGR01655">
    <property type="entry name" value="yxeA_fam"/>
    <property type="match status" value="1"/>
</dbReference>
<dbReference type="Gene3D" id="2.40.50.480">
    <property type="match status" value="1"/>
</dbReference>
<comment type="caution">
    <text evidence="1">The sequence shown here is derived from an EMBL/GenBank/DDBJ whole genome shotgun (WGS) entry which is preliminary data.</text>
</comment>
<organism evidence="1 2">
    <name type="scientific">Enterococcus casseliflavus</name>
    <name type="common">Enterococcus flavescens</name>
    <dbReference type="NCBI Taxonomy" id="37734"/>
    <lineage>
        <taxon>Bacteria</taxon>
        <taxon>Bacillati</taxon>
        <taxon>Bacillota</taxon>
        <taxon>Bacilli</taxon>
        <taxon>Lactobacillales</taxon>
        <taxon>Enterococcaceae</taxon>
        <taxon>Enterococcus</taxon>
    </lineage>
</organism>
<evidence type="ECO:0000313" key="1">
    <source>
        <dbReference type="EMBL" id="RHK06391.1"/>
    </source>
</evidence>
<reference evidence="1 2" key="1">
    <citation type="submission" date="2018-08" db="EMBL/GenBank/DDBJ databases">
        <title>A genome reference for cultivated species of the human gut microbiota.</title>
        <authorList>
            <person name="Zou Y."/>
            <person name="Xue W."/>
            <person name="Luo G."/>
        </authorList>
    </citation>
    <scope>NUCLEOTIDE SEQUENCE [LARGE SCALE GENOMIC DNA]</scope>
    <source>
        <strain evidence="1 2">AF48-16</strain>
    </source>
</reference>
<dbReference type="InterPro" id="IPR006542">
    <property type="entry name" value="DUF1093"/>
</dbReference>
<dbReference type="Pfam" id="PF06486">
    <property type="entry name" value="DUF1093"/>
    <property type="match status" value="1"/>
</dbReference>
<dbReference type="OrthoDB" id="2146259at2"/>
<accession>A0A1G9E6P5</accession>
<dbReference type="EMBL" id="QRMZ01000010">
    <property type="protein sequence ID" value="RHK06391.1"/>
    <property type="molecule type" value="Genomic_DNA"/>
</dbReference>
<proteinExistence type="predicted"/>
<gene>
    <name evidence="1" type="ORF">DW084_08960</name>
</gene>
<name>A0A1G9E6P5_ENTCA</name>
<dbReference type="AlphaFoldDB" id="A0A1G9E6P5"/>
<dbReference type="Proteomes" id="UP000286288">
    <property type="component" value="Unassembled WGS sequence"/>
</dbReference>
<sequence length="129" mass="14436">MKKLLLTLGVLIIVVAGYFGYTYYATTYRGITAYAITPNKVPEKTQTYSDSGEKIDGSFTYKYTFEFVKKNGEKELMTYDLTGENVKPLAPNTLVKAEISKTRIISGPNEVPQSEVPAKILSELETFDE</sequence>
<protein>
    <submittedName>
        <fullName evidence="1">YxeA family protein</fullName>
    </submittedName>
</protein>
<dbReference type="InterPro" id="IPR036166">
    <property type="entry name" value="YxeA-like_sf"/>
</dbReference>